<evidence type="ECO:0000256" key="1">
    <source>
        <dbReference type="ARBA" id="ARBA00022737"/>
    </source>
</evidence>
<keyword evidence="1" id="KW-0677">Repeat</keyword>
<dbReference type="PANTHER" id="PTHR44858">
    <property type="entry name" value="TETRATRICOPEPTIDE REPEAT PROTEIN 6"/>
    <property type="match status" value="1"/>
</dbReference>
<dbReference type="Pfam" id="PF13432">
    <property type="entry name" value="TPR_16"/>
    <property type="match status" value="1"/>
</dbReference>
<comment type="caution">
    <text evidence="5">The sequence shown here is derived from an EMBL/GenBank/DDBJ whole genome shotgun (WGS) entry which is preliminary data.</text>
</comment>
<evidence type="ECO:0000313" key="5">
    <source>
        <dbReference type="EMBL" id="MBO8458565.1"/>
    </source>
</evidence>
<dbReference type="PROSITE" id="PS50293">
    <property type="entry name" value="TPR_REGION"/>
    <property type="match status" value="1"/>
</dbReference>
<accession>A0A9D9HRE3</accession>
<feature type="transmembrane region" description="Helical" evidence="4">
    <location>
        <begin position="21"/>
        <end position="42"/>
    </location>
</feature>
<dbReference type="PROSITE" id="PS50005">
    <property type="entry name" value="TPR"/>
    <property type="match status" value="2"/>
</dbReference>
<gene>
    <name evidence="5" type="ORF">IAA81_10140</name>
</gene>
<dbReference type="AlphaFoldDB" id="A0A9D9HRE3"/>
<dbReference type="Gene3D" id="1.25.40.10">
    <property type="entry name" value="Tetratricopeptide repeat domain"/>
    <property type="match status" value="2"/>
</dbReference>
<keyword evidence="4" id="KW-0472">Membrane</keyword>
<evidence type="ECO:0000256" key="2">
    <source>
        <dbReference type="ARBA" id="ARBA00022803"/>
    </source>
</evidence>
<dbReference type="InterPro" id="IPR050498">
    <property type="entry name" value="Ycf3"/>
</dbReference>
<dbReference type="EMBL" id="JADIMM010000117">
    <property type="protein sequence ID" value="MBO8458565.1"/>
    <property type="molecule type" value="Genomic_DNA"/>
</dbReference>
<dbReference type="PANTHER" id="PTHR44858:SF1">
    <property type="entry name" value="UDP-N-ACETYLGLUCOSAMINE--PEPTIDE N-ACETYLGLUCOSAMINYLTRANSFERASE SPINDLY-RELATED"/>
    <property type="match status" value="1"/>
</dbReference>
<keyword evidence="2 3" id="KW-0802">TPR repeat</keyword>
<proteinExistence type="predicted"/>
<dbReference type="Proteomes" id="UP000823638">
    <property type="component" value="Unassembled WGS sequence"/>
</dbReference>
<evidence type="ECO:0000256" key="4">
    <source>
        <dbReference type="SAM" id="Phobius"/>
    </source>
</evidence>
<reference evidence="5" key="1">
    <citation type="submission" date="2020-10" db="EMBL/GenBank/DDBJ databases">
        <authorList>
            <person name="Gilroy R."/>
        </authorList>
    </citation>
    <scope>NUCLEOTIDE SEQUENCE</scope>
    <source>
        <strain evidence="5">10532</strain>
    </source>
</reference>
<dbReference type="InterPro" id="IPR013105">
    <property type="entry name" value="TPR_2"/>
</dbReference>
<dbReference type="InterPro" id="IPR011990">
    <property type="entry name" value="TPR-like_helical_dom_sf"/>
</dbReference>
<protein>
    <submittedName>
        <fullName evidence="5">Tetratricopeptide repeat protein</fullName>
    </submittedName>
</protein>
<reference evidence="5" key="2">
    <citation type="journal article" date="2021" name="PeerJ">
        <title>Extensive microbial diversity within the chicken gut microbiome revealed by metagenomics and culture.</title>
        <authorList>
            <person name="Gilroy R."/>
            <person name="Ravi A."/>
            <person name="Getino M."/>
            <person name="Pursley I."/>
            <person name="Horton D.L."/>
            <person name="Alikhan N.F."/>
            <person name="Baker D."/>
            <person name="Gharbi K."/>
            <person name="Hall N."/>
            <person name="Watson M."/>
            <person name="Adriaenssens E.M."/>
            <person name="Foster-Nyarko E."/>
            <person name="Jarju S."/>
            <person name="Secka A."/>
            <person name="Antonio M."/>
            <person name="Oren A."/>
            <person name="Chaudhuri R.R."/>
            <person name="La Ragione R."/>
            <person name="Hildebrand F."/>
            <person name="Pallen M.J."/>
        </authorList>
    </citation>
    <scope>NUCLEOTIDE SEQUENCE</scope>
    <source>
        <strain evidence="5">10532</strain>
    </source>
</reference>
<dbReference type="Pfam" id="PF07719">
    <property type="entry name" value="TPR_2"/>
    <property type="match status" value="1"/>
</dbReference>
<feature type="repeat" description="TPR" evidence="3">
    <location>
        <begin position="163"/>
        <end position="196"/>
    </location>
</feature>
<name>A0A9D9HRE3_9SPIR</name>
<feature type="repeat" description="TPR" evidence="3">
    <location>
        <begin position="267"/>
        <end position="300"/>
    </location>
</feature>
<dbReference type="SUPFAM" id="SSF48452">
    <property type="entry name" value="TPR-like"/>
    <property type="match status" value="1"/>
</dbReference>
<sequence>MQSEHGFFKHKKVSLKTVLGIGGIVAAFILLIFLIVFVVSMIRTTSLPSIYKVMKDWNNQDYKAVYEKTGRILEKKPLDSQALMFRGFACYYLAMSQIEASLSESYIDEGIENLRNALENCDLGLRPRIAYVLGKAYYQKGAYYADLACQYLDEAYIAGFEADDLAEYRGLSYAALGDYEKSQECFTEALSVNSSDLLLFAIAQNYYNVENMDMSKQYLNQVITTTRDADMEIKARLLLAEIFVQGGDWSQAEAQYDIVLEKQPDNADAYYGYGLIYEGEGDTAKARSCWRKALSLNPAHEKTRIKLER</sequence>
<dbReference type="InterPro" id="IPR019734">
    <property type="entry name" value="TPR_rpt"/>
</dbReference>
<evidence type="ECO:0000313" key="6">
    <source>
        <dbReference type="Proteomes" id="UP000823638"/>
    </source>
</evidence>
<keyword evidence="4" id="KW-1133">Transmembrane helix</keyword>
<evidence type="ECO:0000256" key="3">
    <source>
        <dbReference type="PROSITE-ProRule" id="PRU00339"/>
    </source>
</evidence>
<keyword evidence="4" id="KW-0812">Transmembrane</keyword>
<organism evidence="5 6">
    <name type="scientific">Candidatus Gallitreponema excrementavium</name>
    <dbReference type="NCBI Taxonomy" id="2840840"/>
    <lineage>
        <taxon>Bacteria</taxon>
        <taxon>Pseudomonadati</taxon>
        <taxon>Spirochaetota</taxon>
        <taxon>Spirochaetia</taxon>
        <taxon>Spirochaetales</taxon>
        <taxon>Candidatus Gallitreponema</taxon>
    </lineage>
</organism>
<dbReference type="SMART" id="SM00028">
    <property type="entry name" value="TPR"/>
    <property type="match status" value="3"/>
</dbReference>